<evidence type="ECO:0000313" key="2">
    <source>
        <dbReference type="EMBL" id="RAG82215.1"/>
    </source>
</evidence>
<protein>
    <recommendedName>
        <fullName evidence="1">Mycothiol-dependent maleylpyruvate isomerase metal-binding domain-containing protein</fullName>
    </recommendedName>
</protein>
<dbReference type="InterPro" id="IPR017517">
    <property type="entry name" value="Maleyloyr_isom"/>
</dbReference>
<keyword evidence="3" id="KW-1185">Reference proteome</keyword>
<dbReference type="SUPFAM" id="SSF109854">
    <property type="entry name" value="DinB/YfiT-like putative metalloenzymes"/>
    <property type="match status" value="1"/>
</dbReference>
<dbReference type="OrthoDB" id="3669840at2"/>
<dbReference type="AlphaFoldDB" id="A0A2X0JZ42"/>
<comment type="caution">
    <text evidence="2">The sequence shown here is derived from an EMBL/GenBank/DDBJ whole genome shotgun (WGS) entry which is preliminary data.</text>
</comment>
<dbReference type="InterPro" id="IPR024344">
    <property type="entry name" value="MDMPI_metal-binding"/>
</dbReference>
<dbReference type="EMBL" id="QKYN01000120">
    <property type="protein sequence ID" value="RAG82215.1"/>
    <property type="molecule type" value="Genomic_DNA"/>
</dbReference>
<dbReference type="Pfam" id="PF11716">
    <property type="entry name" value="MDMPI_N"/>
    <property type="match status" value="1"/>
</dbReference>
<dbReference type="Proteomes" id="UP000248889">
    <property type="component" value="Unassembled WGS sequence"/>
</dbReference>
<name>A0A2X0JZ42_9ACTN</name>
<dbReference type="RefSeq" id="WP_111505868.1">
    <property type="nucleotide sequence ID" value="NZ_QKYN01000120.1"/>
</dbReference>
<dbReference type="NCBIfam" id="TIGR03083">
    <property type="entry name" value="maleylpyruvate isomerase family mycothiol-dependent enzyme"/>
    <property type="match status" value="1"/>
</dbReference>
<gene>
    <name evidence="2" type="ORF">DN069_28810</name>
</gene>
<dbReference type="InterPro" id="IPR034660">
    <property type="entry name" value="DinB/YfiT-like"/>
</dbReference>
<evidence type="ECO:0000259" key="1">
    <source>
        <dbReference type="Pfam" id="PF11716"/>
    </source>
</evidence>
<dbReference type="Gene3D" id="1.20.120.450">
    <property type="entry name" value="dinb family like domain"/>
    <property type="match status" value="1"/>
</dbReference>
<evidence type="ECO:0000313" key="3">
    <source>
        <dbReference type="Proteomes" id="UP000248889"/>
    </source>
</evidence>
<proteinExistence type="predicted"/>
<sequence>MTTVEPDLDLLRAVLGRESARLADALRGDAAPLDRQVPGLDWTVGELASHLSSVYELFAGVVRGEHAPDADGGATEGGEVLRETVTAANRERVATVRFATGDEAADVLRAGARDLLDALHPGIDLTARRATPWYGPGATMPVGSLAALSVTESLVHGYDLDRALGRRARIADDAAAAAVPTVMSTMMPLLFDAKRVGDRRLGFEVRIRGGRPFVLRIADGRCRAEPAGASGSGEPVDCVISLTGAAALHTGFSRRPLWRAMATGGAFAFGRRPWLGPTFHTLFLRV</sequence>
<feature type="domain" description="Mycothiol-dependent maleylpyruvate isomerase metal-binding" evidence="1">
    <location>
        <begin position="17"/>
        <end position="160"/>
    </location>
</feature>
<organism evidence="2 3">
    <name type="scientific">Streptacidiphilus pinicola</name>
    <dbReference type="NCBI Taxonomy" id="2219663"/>
    <lineage>
        <taxon>Bacteria</taxon>
        <taxon>Bacillati</taxon>
        <taxon>Actinomycetota</taxon>
        <taxon>Actinomycetes</taxon>
        <taxon>Kitasatosporales</taxon>
        <taxon>Streptomycetaceae</taxon>
        <taxon>Streptacidiphilus</taxon>
    </lineage>
</organism>
<accession>A0A2X0JZ42</accession>
<dbReference type="GO" id="GO:0046872">
    <property type="term" value="F:metal ion binding"/>
    <property type="evidence" value="ECO:0007669"/>
    <property type="project" value="InterPro"/>
</dbReference>
<reference evidence="2 3" key="1">
    <citation type="submission" date="2018-06" db="EMBL/GenBank/DDBJ databases">
        <title>Streptacidiphilus pinicola sp. nov., isolated from pine grove soil.</title>
        <authorList>
            <person name="Roh S.G."/>
            <person name="Park S."/>
            <person name="Kim M.-K."/>
            <person name="Yun B.-R."/>
            <person name="Park J."/>
            <person name="Kim M.J."/>
            <person name="Kim Y.S."/>
            <person name="Kim S.B."/>
        </authorList>
    </citation>
    <scope>NUCLEOTIDE SEQUENCE [LARGE SCALE GENOMIC DNA]</scope>
    <source>
        <strain evidence="2 3">MMS16-CNU450</strain>
    </source>
</reference>